<dbReference type="InterPro" id="IPR003333">
    <property type="entry name" value="CMAS"/>
</dbReference>
<dbReference type="Pfam" id="PF02353">
    <property type="entry name" value="CMAS"/>
    <property type="match status" value="1"/>
</dbReference>
<protein>
    <submittedName>
        <fullName evidence="7">Class I SAM-dependent methyltransferase</fullName>
        <ecNumber evidence="7">2.1.1.-</ecNumber>
    </submittedName>
</protein>
<keyword evidence="2 7" id="KW-0489">Methyltransferase</keyword>
<dbReference type="EC" id="2.1.1.-" evidence="7"/>
<organism evidence="7">
    <name type="scientific">Streptomyces sp. R35</name>
    <dbReference type="NCBI Taxonomy" id="3238630"/>
    <lineage>
        <taxon>Bacteria</taxon>
        <taxon>Bacillati</taxon>
        <taxon>Actinomycetota</taxon>
        <taxon>Actinomycetes</taxon>
        <taxon>Kitasatosporales</taxon>
        <taxon>Streptomycetaceae</taxon>
        <taxon>Streptomyces</taxon>
    </lineage>
</organism>
<dbReference type="InterPro" id="IPR050723">
    <property type="entry name" value="CFA/CMAS"/>
</dbReference>
<evidence type="ECO:0000256" key="4">
    <source>
        <dbReference type="ARBA" id="ARBA00022691"/>
    </source>
</evidence>
<evidence type="ECO:0000256" key="3">
    <source>
        <dbReference type="ARBA" id="ARBA00022679"/>
    </source>
</evidence>
<dbReference type="CDD" id="cd02440">
    <property type="entry name" value="AdoMet_MTases"/>
    <property type="match status" value="1"/>
</dbReference>
<dbReference type="PANTHER" id="PTHR43667">
    <property type="entry name" value="CYCLOPROPANE-FATTY-ACYL-PHOSPHOLIPID SYNTHASE"/>
    <property type="match status" value="1"/>
</dbReference>
<dbReference type="PIRSF" id="PIRSF003085">
    <property type="entry name" value="CMAS"/>
    <property type="match status" value="1"/>
</dbReference>
<evidence type="ECO:0000256" key="1">
    <source>
        <dbReference type="ARBA" id="ARBA00010815"/>
    </source>
</evidence>
<dbReference type="PANTHER" id="PTHR43667:SF1">
    <property type="entry name" value="CYCLOPROPANE-FATTY-ACYL-PHOSPHOLIPID SYNTHASE"/>
    <property type="match status" value="1"/>
</dbReference>
<dbReference type="SUPFAM" id="SSF53335">
    <property type="entry name" value="S-adenosyl-L-methionine-dependent methyltransferases"/>
    <property type="match status" value="1"/>
</dbReference>
<dbReference type="EMBL" id="CP163440">
    <property type="protein sequence ID" value="XDQ63102.1"/>
    <property type="molecule type" value="Genomic_DNA"/>
</dbReference>
<dbReference type="GO" id="GO:0008610">
    <property type="term" value="P:lipid biosynthetic process"/>
    <property type="evidence" value="ECO:0007669"/>
    <property type="project" value="InterPro"/>
</dbReference>
<proteinExistence type="inferred from homology"/>
<dbReference type="InterPro" id="IPR020803">
    <property type="entry name" value="MeTfrase_dom"/>
</dbReference>
<keyword evidence="3 7" id="KW-0808">Transferase</keyword>
<keyword evidence="5" id="KW-0443">Lipid metabolism</keyword>
<dbReference type="GO" id="GO:0008168">
    <property type="term" value="F:methyltransferase activity"/>
    <property type="evidence" value="ECO:0007669"/>
    <property type="project" value="UniProtKB-KW"/>
</dbReference>
<dbReference type="InterPro" id="IPR029063">
    <property type="entry name" value="SAM-dependent_MTases_sf"/>
</dbReference>
<keyword evidence="4" id="KW-0949">S-adenosyl-L-methionine</keyword>
<evidence type="ECO:0000256" key="5">
    <source>
        <dbReference type="ARBA" id="ARBA00023098"/>
    </source>
</evidence>
<evidence type="ECO:0000313" key="7">
    <source>
        <dbReference type="EMBL" id="XDQ63102.1"/>
    </source>
</evidence>
<dbReference type="Gene3D" id="3.40.50.150">
    <property type="entry name" value="Vaccinia Virus protein VP39"/>
    <property type="match status" value="1"/>
</dbReference>
<evidence type="ECO:0000259" key="6">
    <source>
        <dbReference type="SMART" id="SM00828"/>
    </source>
</evidence>
<evidence type="ECO:0000256" key="2">
    <source>
        <dbReference type="ARBA" id="ARBA00022603"/>
    </source>
</evidence>
<dbReference type="AlphaFoldDB" id="A0AB39S418"/>
<reference evidence="7" key="1">
    <citation type="submission" date="2024-07" db="EMBL/GenBank/DDBJ databases">
        <authorList>
            <person name="Yu S.T."/>
        </authorList>
    </citation>
    <scope>NUCLEOTIDE SEQUENCE</scope>
    <source>
        <strain evidence="7">R35</strain>
    </source>
</reference>
<comment type="similarity">
    <text evidence="1">Belongs to the CFA/CMAS family.</text>
</comment>
<feature type="domain" description="Polyketide synthase-like methyltransferase" evidence="6">
    <location>
        <begin position="155"/>
        <end position="395"/>
    </location>
</feature>
<dbReference type="GO" id="GO:0032259">
    <property type="term" value="P:methylation"/>
    <property type="evidence" value="ECO:0007669"/>
    <property type="project" value="UniProtKB-KW"/>
</dbReference>
<dbReference type="RefSeq" id="WP_369259973.1">
    <property type="nucleotide sequence ID" value="NZ_CP163440.1"/>
</dbReference>
<sequence length="429" mass="47683">MHDAALRLKSLVEQLLGAPLPVRIRAWDGSVAGPPDAPALVVRNRKAVRRLLWKPGELGLARAWVAGDLGVEGDLYTALDLVSGLLWERGEDARGVAEALRDPEVRAAVRGLVKMAGSPLPPAPPREEVRRRRHLHTKRSDKRAISHHYDVGNDFYEIVLGPSMIYSCAYWDEGGTLEDAQRDKLELIAAKLDLKPGQRLLDVGCGWGSMAIHAAREHGASVVGVTLSQEQAAYARKRVADEGLTDKVEIRVQDYRDVTDGPYDAISSIGMAEHVGAERYLEYAEVLYQLLKPGGRLLNHQIARRPQRDESTYSVDEFIDAYVFPDGELAPIGTTVTQLERAGFEVRDVESIREHYALTLRRWVTNLEEQWARAVKLSSPGRARVWRLYMAASALAFERNRIGVNQVLAVRTPEAPGGSGMPLRARTWN</sequence>
<gene>
    <name evidence="7" type="ORF">AB5J50_21000</name>
</gene>
<accession>A0AB39S418</accession>
<dbReference type="SMART" id="SM00828">
    <property type="entry name" value="PKS_MT"/>
    <property type="match status" value="1"/>
</dbReference>
<name>A0AB39S418_9ACTN</name>